<comment type="caution">
    <text evidence="2">The sequence shown here is derived from an EMBL/GenBank/DDBJ whole genome shotgun (WGS) entry which is preliminary data.</text>
</comment>
<accession>A0AA40DI34</accession>
<dbReference type="Proteomes" id="UP001172102">
    <property type="component" value="Unassembled WGS sequence"/>
</dbReference>
<proteinExistence type="predicted"/>
<evidence type="ECO:0000313" key="3">
    <source>
        <dbReference type="Proteomes" id="UP001172102"/>
    </source>
</evidence>
<sequence length="373" mass="40270">MRLVPLSIADAIRGLLRAGLLNIQLCTRAIEQPKNTSVRLLTRIHFECSTIQIALAQLGLLFVESEVDHHGPGTESRTKGRDKLNVHQFITVLGEGVMAFDQIMSLLSIASDQNTIDPALLNAIARLQDFKSCVHLILNVLQSTSPTAAITVLTTATTHLLNNPALTRRLPTPHPLTLDDLPPWAIPVPVYAKDIAASSHLYHFGLTTSPPPRPASDPLPGLPTESDLLALFNAAMRVHVPSPPLPTSEDAGGKERLRRLTTGQFRLLCRDVYDELVQRGAGGGGGGGPALPAPPVDGFHRGLERYLTKTKLAGVSGEGFAALVGDVWGELGRRVGGRGGEVEGEMPLGEEGWFKKRCTIEAENRLVRCYPED</sequence>
<organism evidence="2 3">
    <name type="scientific">Lasiosphaeris hirsuta</name>
    <dbReference type="NCBI Taxonomy" id="260670"/>
    <lineage>
        <taxon>Eukaryota</taxon>
        <taxon>Fungi</taxon>
        <taxon>Dikarya</taxon>
        <taxon>Ascomycota</taxon>
        <taxon>Pezizomycotina</taxon>
        <taxon>Sordariomycetes</taxon>
        <taxon>Sordariomycetidae</taxon>
        <taxon>Sordariales</taxon>
        <taxon>Lasiosphaeriaceae</taxon>
        <taxon>Lasiosphaeris</taxon>
    </lineage>
</organism>
<dbReference type="AlphaFoldDB" id="A0AA40DI34"/>
<gene>
    <name evidence="2" type="ORF">B0H67DRAFT_348298</name>
</gene>
<feature type="domain" description="GIT Spa2 homology (SHD)" evidence="1">
    <location>
        <begin position="253"/>
        <end position="276"/>
    </location>
</feature>
<protein>
    <recommendedName>
        <fullName evidence="1">GIT Spa2 homology (SHD) domain-containing protein</fullName>
    </recommendedName>
</protein>
<name>A0AA40DI34_9PEZI</name>
<keyword evidence="3" id="KW-1185">Reference proteome</keyword>
<dbReference type="Pfam" id="PF08518">
    <property type="entry name" value="GIT_SHD"/>
    <property type="match status" value="1"/>
</dbReference>
<dbReference type="InterPro" id="IPR013724">
    <property type="entry name" value="GIT_SHD"/>
</dbReference>
<evidence type="ECO:0000313" key="2">
    <source>
        <dbReference type="EMBL" id="KAK0704359.1"/>
    </source>
</evidence>
<reference evidence="2" key="1">
    <citation type="submission" date="2023-06" db="EMBL/GenBank/DDBJ databases">
        <title>Genome-scale phylogeny and comparative genomics of the fungal order Sordariales.</title>
        <authorList>
            <consortium name="Lawrence Berkeley National Laboratory"/>
            <person name="Hensen N."/>
            <person name="Bonometti L."/>
            <person name="Westerberg I."/>
            <person name="Brannstrom I.O."/>
            <person name="Guillou S."/>
            <person name="Cros-Aarteil S."/>
            <person name="Calhoun S."/>
            <person name="Haridas S."/>
            <person name="Kuo A."/>
            <person name="Mondo S."/>
            <person name="Pangilinan J."/>
            <person name="Riley R."/>
            <person name="Labutti K."/>
            <person name="Andreopoulos B."/>
            <person name="Lipzen A."/>
            <person name="Chen C."/>
            <person name="Yanf M."/>
            <person name="Daum C."/>
            <person name="Ng V."/>
            <person name="Clum A."/>
            <person name="Steindorff A."/>
            <person name="Ohm R."/>
            <person name="Martin F."/>
            <person name="Silar P."/>
            <person name="Natvig D."/>
            <person name="Lalanne C."/>
            <person name="Gautier V."/>
            <person name="Ament-Velasquez S.L."/>
            <person name="Kruys A."/>
            <person name="Hutchinson M.I."/>
            <person name="Powell A.J."/>
            <person name="Barry K."/>
            <person name="Miller A.N."/>
            <person name="Grigoriev I.V."/>
            <person name="Debuchy R."/>
            <person name="Gladieux P."/>
            <person name="Thoren M.H."/>
            <person name="Johannesson H."/>
        </authorList>
    </citation>
    <scope>NUCLEOTIDE SEQUENCE</scope>
    <source>
        <strain evidence="2">SMH4607-1</strain>
    </source>
</reference>
<evidence type="ECO:0000259" key="1">
    <source>
        <dbReference type="Pfam" id="PF08518"/>
    </source>
</evidence>
<dbReference type="EMBL" id="JAUKUA010000007">
    <property type="protein sequence ID" value="KAK0704359.1"/>
    <property type="molecule type" value="Genomic_DNA"/>
</dbReference>